<gene>
    <name evidence="1" type="ORF">LOAG_15913</name>
</gene>
<dbReference type="CTD" id="9953408"/>
<organism evidence="1">
    <name type="scientific">Loa loa</name>
    <name type="common">Eye worm</name>
    <name type="synonym">Filaria loa</name>
    <dbReference type="NCBI Taxonomy" id="7209"/>
    <lineage>
        <taxon>Eukaryota</taxon>
        <taxon>Metazoa</taxon>
        <taxon>Ecdysozoa</taxon>
        <taxon>Nematoda</taxon>
        <taxon>Chromadorea</taxon>
        <taxon>Rhabditida</taxon>
        <taxon>Spirurina</taxon>
        <taxon>Spiruromorpha</taxon>
        <taxon>Filarioidea</taxon>
        <taxon>Onchocercidae</taxon>
        <taxon>Loa</taxon>
    </lineage>
</organism>
<dbReference type="AlphaFoldDB" id="A0A1S0TF54"/>
<evidence type="ECO:0000313" key="1">
    <source>
        <dbReference type="EMBL" id="EFO12620.1"/>
    </source>
</evidence>
<sequence length="72" mass="8621">MNVWNNCKFGLNITHQNEKEQRIKQNLVIQNYQQGEDILGLTVQFYPLKAFSLRQENARGKEFLVYFTKKKK</sequence>
<reference evidence="1" key="1">
    <citation type="submission" date="2012-04" db="EMBL/GenBank/DDBJ databases">
        <title>The Genome Sequence of Loa loa.</title>
        <authorList>
            <consortium name="The Broad Institute Genome Sequencing Platform"/>
            <consortium name="Broad Institute Genome Sequencing Center for Infectious Disease"/>
            <person name="Nutman T.B."/>
            <person name="Fink D.L."/>
            <person name="Russ C."/>
            <person name="Young S."/>
            <person name="Zeng Q."/>
            <person name="Gargeya S."/>
            <person name="Alvarado L."/>
            <person name="Berlin A."/>
            <person name="Chapman S.B."/>
            <person name="Chen Z."/>
            <person name="Freedman E."/>
            <person name="Gellesch M."/>
            <person name="Goldberg J."/>
            <person name="Griggs A."/>
            <person name="Gujja S."/>
            <person name="Heilman E.R."/>
            <person name="Heiman D."/>
            <person name="Howarth C."/>
            <person name="Mehta T."/>
            <person name="Neiman D."/>
            <person name="Pearson M."/>
            <person name="Roberts A."/>
            <person name="Saif S."/>
            <person name="Shea T."/>
            <person name="Shenoy N."/>
            <person name="Sisk P."/>
            <person name="Stolte C."/>
            <person name="Sykes S."/>
            <person name="White J."/>
            <person name="Yandava C."/>
            <person name="Haas B."/>
            <person name="Henn M.R."/>
            <person name="Nusbaum C."/>
            <person name="Birren B."/>
        </authorList>
    </citation>
    <scope>NUCLEOTIDE SEQUENCE [LARGE SCALE GENOMIC DNA]</scope>
</reference>
<dbReference type="InParanoid" id="A0A1S0TF54"/>
<name>A0A1S0TF54_LOALO</name>
<feature type="non-terminal residue" evidence="1">
    <location>
        <position position="72"/>
    </location>
</feature>
<dbReference type="GeneID" id="9953408"/>
<dbReference type="EMBL" id="JH715228">
    <property type="protein sequence ID" value="EFO12620.1"/>
    <property type="molecule type" value="Genomic_DNA"/>
</dbReference>
<proteinExistence type="predicted"/>
<dbReference type="KEGG" id="loa:LOAG_15913"/>
<accession>A0A1S0TF54</accession>
<dbReference type="RefSeq" id="XP_003151449.1">
    <property type="nucleotide sequence ID" value="XM_003151401.1"/>
</dbReference>
<protein>
    <submittedName>
        <fullName evidence="1">Uncharacterized protein</fullName>
    </submittedName>
</protein>